<dbReference type="Pfam" id="PF18159">
    <property type="entry name" value="S_4TM"/>
    <property type="match status" value="1"/>
</dbReference>
<evidence type="ECO:0000313" key="2">
    <source>
        <dbReference type="EMBL" id="KJL37397.1"/>
    </source>
</evidence>
<keyword evidence="1" id="KW-0472">Membrane</keyword>
<comment type="caution">
    <text evidence="2">The sequence shown here is derived from an EMBL/GenBank/DDBJ whole genome shotgun (WGS) entry which is preliminary data.</text>
</comment>
<evidence type="ECO:0000256" key="1">
    <source>
        <dbReference type="SAM" id="Phobius"/>
    </source>
</evidence>
<keyword evidence="3" id="KW-1185">Reference proteome</keyword>
<evidence type="ECO:0000313" key="3">
    <source>
        <dbReference type="Proteomes" id="UP000033451"/>
    </source>
</evidence>
<dbReference type="Proteomes" id="UP000033451">
    <property type="component" value="Unassembled WGS sequence"/>
</dbReference>
<keyword evidence="1" id="KW-1133">Transmembrane helix</keyword>
<feature type="transmembrane region" description="Helical" evidence="1">
    <location>
        <begin position="29"/>
        <end position="48"/>
    </location>
</feature>
<accession>A0A0F0LVQ3</accession>
<feature type="transmembrane region" description="Helical" evidence="1">
    <location>
        <begin position="54"/>
        <end position="73"/>
    </location>
</feature>
<name>A0A0F0LVQ3_9MICO</name>
<protein>
    <submittedName>
        <fullName evidence="2">Uncharacterized protein</fullName>
    </submittedName>
</protein>
<dbReference type="EMBL" id="JYIY01000066">
    <property type="protein sequence ID" value="KJL37397.1"/>
    <property type="molecule type" value="Genomic_DNA"/>
</dbReference>
<feature type="transmembrane region" description="Helical" evidence="1">
    <location>
        <begin position="165"/>
        <end position="186"/>
    </location>
</feature>
<proteinExistence type="predicted"/>
<dbReference type="PATRIC" id="fig|400772.4.peg.1007"/>
<sequence length="295" mass="32431">MRERQNHTDALRLLIAQRRIYNVAKRWQSARWVGVMIIGIAAPVLAIVVPQAAVVVGAIAGAWLFFGRTAFAWGETLKMGRAAAVQEDFDRYVFAMPVTIARTTAPTREDIAAIAGDRAQTLTIARREKLLDWYPISLGASGATSVAVSQRANAAYSDRLLRATVAVWASASLGWALLMTIVSLAAGLSLGTFLVGVLLPVLPACLDAFEYIRSTFLAARDRRDLAATIESRLLTGAALVDGQELLVWQERIYELRQTTPQIPNWLYRLLRPRNEAAMHAAAEDLTRGRSDEEDV</sequence>
<feature type="transmembrane region" description="Helical" evidence="1">
    <location>
        <begin position="192"/>
        <end position="212"/>
    </location>
</feature>
<keyword evidence="1" id="KW-0812">Transmembrane</keyword>
<dbReference type="RefSeq" id="WP_048809255.1">
    <property type="nucleotide sequence ID" value="NZ_JYIY01000066.1"/>
</dbReference>
<gene>
    <name evidence="2" type="ORF">RR49_00981</name>
</gene>
<organism evidence="2 3">
    <name type="scientific">Microbacterium ginsengisoli</name>
    <dbReference type="NCBI Taxonomy" id="400772"/>
    <lineage>
        <taxon>Bacteria</taxon>
        <taxon>Bacillati</taxon>
        <taxon>Actinomycetota</taxon>
        <taxon>Actinomycetes</taxon>
        <taxon>Micrococcales</taxon>
        <taxon>Microbacteriaceae</taxon>
        <taxon>Microbacterium</taxon>
    </lineage>
</organism>
<dbReference type="OrthoDB" id="4761688at2"/>
<dbReference type="InterPro" id="IPR049920">
    <property type="entry name" value="IK1_05631-like"/>
</dbReference>
<dbReference type="STRING" id="400772.RR49_00981"/>
<dbReference type="AlphaFoldDB" id="A0A0F0LVQ3"/>
<reference evidence="2 3" key="1">
    <citation type="submission" date="2015-02" db="EMBL/GenBank/DDBJ databases">
        <title>Draft genome sequences of ten Microbacterium spp. with emphasis on heavy metal contaminated environments.</title>
        <authorList>
            <person name="Corretto E."/>
        </authorList>
    </citation>
    <scope>NUCLEOTIDE SEQUENCE [LARGE SCALE GENOMIC DNA]</scope>
    <source>
        <strain evidence="2 3">DSM 18659</strain>
    </source>
</reference>